<keyword evidence="2" id="KW-1185">Reference proteome</keyword>
<proteinExistence type="predicted"/>
<dbReference type="Proteomes" id="UP001165287">
    <property type="component" value="Unassembled WGS sequence"/>
</dbReference>
<protein>
    <submittedName>
        <fullName evidence="1">Uncharacterized protein</fullName>
    </submittedName>
</protein>
<name>A0ABS7UXJ0_9BACI</name>
<evidence type="ECO:0000313" key="2">
    <source>
        <dbReference type="Proteomes" id="UP001165287"/>
    </source>
</evidence>
<evidence type="ECO:0000313" key="1">
    <source>
        <dbReference type="EMBL" id="MBZ5753036.1"/>
    </source>
</evidence>
<reference evidence="1" key="1">
    <citation type="submission" date="2024-05" db="EMBL/GenBank/DDBJ databases">
        <title>Metabacillus sp. nov., isolated from the rhizosphere soil of tomato plants.</title>
        <authorList>
            <person name="Ma R."/>
        </authorList>
    </citation>
    <scope>NUCLEOTIDE SEQUENCE</scope>
    <source>
        <strain evidence="1">DBTR6</strain>
    </source>
</reference>
<accession>A0ABS7UXJ0</accession>
<sequence length="403" mass="47648">MEKVFTLAELVEEYGTEVQKESFKKNGNLNRRSFGSIIKRVEQDWESVKEEGRGSKRKIKCSGKLEDKAMKKDGRVRSGRQQVEHRIPMDIIVATHLEYDMTNQASMSLGKWAIEFGLITELEYDLLRSRHNSKKYQKHINIAVELGIIDEDQTKLLDEFTQYCLEIYGQLAKTLEHMKKCGIILFYENWKGYCKDGKVDINPEIMKKIEKTRRDLMEKHDVVEFNLTAHGNAKKVKNFKREWKEALAEVKDENGNKLGIKYYWKEYAVILKASSKAVQRYLETYCADALEAYVTNKDLFINENEADYVLKRKVNIMKKVEKRHKQKLKEYKEQKITFATTEEEKWIRFFYTQQELEDIIAGYDLGVKRLHLQNLYMERMGQLFELYNIKGYTIKNTLKESLN</sequence>
<organism evidence="1 2">
    <name type="scientific">Metabacillus rhizolycopersici</name>
    <dbReference type="NCBI Taxonomy" id="2875709"/>
    <lineage>
        <taxon>Bacteria</taxon>
        <taxon>Bacillati</taxon>
        <taxon>Bacillota</taxon>
        <taxon>Bacilli</taxon>
        <taxon>Bacillales</taxon>
        <taxon>Bacillaceae</taxon>
        <taxon>Metabacillus</taxon>
    </lineage>
</organism>
<dbReference type="RefSeq" id="WP_224141468.1">
    <property type="nucleotide sequence ID" value="NZ_JAIQUM010000081.1"/>
</dbReference>
<dbReference type="EMBL" id="JAIQUM010000081">
    <property type="protein sequence ID" value="MBZ5753036.1"/>
    <property type="molecule type" value="Genomic_DNA"/>
</dbReference>
<comment type="caution">
    <text evidence="1">The sequence shown here is derived from an EMBL/GenBank/DDBJ whole genome shotgun (WGS) entry which is preliminary data.</text>
</comment>
<gene>
    <name evidence="1" type="ORF">K9V48_23080</name>
</gene>